<organism evidence="1 2">
    <name type="scientific">Stephania cephalantha</name>
    <dbReference type="NCBI Taxonomy" id="152367"/>
    <lineage>
        <taxon>Eukaryota</taxon>
        <taxon>Viridiplantae</taxon>
        <taxon>Streptophyta</taxon>
        <taxon>Embryophyta</taxon>
        <taxon>Tracheophyta</taxon>
        <taxon>Spermatophyta</taxon>
        <taxon>Magnoliopsida</taxon>
        <taxon>Ranunculales</taxon>
        <taxon>Menispermaceae</taxon>
        <taxon>Menispermoideae</taxon>
        <taxon>Cissampelideae</taxon>
        <taxon>Stephania</taxon>
    </lineage>
</organism>
<sequence>MRVPTISIPRVLECRRVDVMYQRFNDMTQSLEKEIGAEIHRTVQSRRTS</sequence>
<dbReference type="AlphaFoldDB" id="A0AAP0KV03"/>
<keyword evidence="2" id="KW-1185">Reference proteome</keyword>
<evidence type="ECO:0000313" key="2">
    <source>
        <dbReference type="Proteomes" id="UP001419268"/>
    </source>
</evidence>
<dbReference type="Proteomes" id="UP001419268">
    <property type="component" value="Unassembled WGS sequence"/>
</dbReference>
<evidence type="ECO:0000313" key="1">
    <source>
        <dbReference type="EMBL" id="KAK9158374.1"/>
    </source>
</evidence>
<accession>A0AAP0KV03</accession>
<protein>
    <submittedName>
        <fullName evidence="1">Uncharacterized protein</fullName>
    </submittedName>
</protein>
<reference evidence="1 2" key="1">
    <citation type="submission" date="2024-01" db="EMBL/GenBank/DDBJ databases">
        <title>Genome assemblies of Stephania.</title>
        <authorList>
            <person name="Yang L."/>
        </authorList>
    </citation>
    <scope>NUCLEOTIDE SEQUENCE [LARGE SCALE GENOMIC DNA]</scope>
    <source>
        <strain evidence="1">JXDWG</strain>
        <tissue evidence="1">Leaf</tissue>
    </source>
</reference>
<comment type="caution">
    <text evidence="1">The sequence shown here is derived from an EMBL/GenBank/DDBJ whole genome shotgun (WGS) entry which is preliminary data.</text>
</comment>
<name>A0AAP0KV03_9MAGN</name>
<gene>
    <name evidence="1" type="ORF">Scep_004948</name>
</gene>
<dbReference type="EMBL" id="JBBNAG010000002">
    <property type="protein sequence ID" value="KAK9158374.1"/>
    <property type="molecule type" value="Genomic_DNA"/>
</dbReference>
<proteinExistence type="predicted"/>